<feature type="region of interest" description="Disordered" evidence="12">
    <location>
        <begin position="788"/>
        <end position="831"/>
    </location>
</feature>
<dbReference type="Gene3D" id="1.10.260.60">
    <property type="match status" value="1"/>
</dbReference>
<evidence type="ECO:0000256" key="12">
    <source>
        <dbReference type="SAM" id="MobiDB-lite"/>
    </source>
</evidence>
<evidence type="ECO:0000256" key="6">
    <source>
        <dbReference type="ARBA" id="ARBA00022691"/>
    </source>
</evidence>
<evidence type="ECO:0000313" key="14">
    <source>
        <dbReference type="EMBL" id="CAD5206712.1"/>
    </source>
</evidence>
<keyword evidence="8 11" id="KW-0539">Nucleus</keyword>
<protein>
    <recommendedName>
        <fullName evidence="3 11">Histone-lysine N-methyltransferase, H3 lysine-79 specific</fullName>
        <ecNumber evidence="2 11">2.1.1.360</ecNumber>
    </recommendedName>
    <alternativeName>
        <fullName evidence="9 11">Histone H3-K79 methyltransferase</fullName>
    </alternativeName>
</protein>
<gene>
    <name evidence="14" type="ORF">BOKJ2_LOCUS1396</name>
</gene>
<keyword evidence="7 11" id="KW-0156">Chromatin regulator</keyword>
<reference evidence="14" key="1">
    <citation type="submission" date="2020-09" db="EMBL/GenBank/DDBJ databases">
        <authorList>
            <person name="Kikuchi T."/>
        </authorList>
    </citation>
    <scope>NUCLEOTIDE SEQUENCE</scope>
    <source>
        <strain evidence="14">SH1</strain>
    </source>
</reference>
<dbReference type="PANTHER" id="PTHR21451:SF0">
    <property type="entry name" value="HISTONE-LYSINE N-METHYLTRANSFERASE, H3 LYSINE-79 SPECIFIC"/>
    <property type="match status" value="1"/>
</dbReference>
<feature type="region of interest" description="Disordered" evidence="12">
    <location>
        <begin position="489"/>
        <end position="515"/>
    </location>
</feature>
<dbReference type="InterPro" id="IPR029063">
    <property type="entry name" value="SAM-dependent_MTases_sf"/>
</dbReference>
<keyword evidence="5 11" id="KW-0808">Transferase</keyword>
<dbReference type="PROSITE" id="PS51569">
    <property type="entry name" value="DOT1"/>
    <property type="match status" value="1"/>
</dbReference>
<feature type="region of interest" description="Disordered" evidence="12">
    <location>
        <begin position="418"/>
        <end position="473"/>
    </location>
</feature>
<sequence length="831" mass="92639">MSSDEARDLSNEEKTKSESSSCSTSSTSVESPEKCRTLTINSPAAGDPLVFQYKSPNAEFVDILKLAVDEFEGLKQVVAMSVGNLDHLYTADYEALDEVCWRFNKAASTISNLWKGATKPGSNTEFASTKLLNRILTHSYNKAVDNEKALNKHYEAFSSETYGETSFNRMQMIIDELKPTNQDVFVDLGSGVGQLVAHMAGGSKVKKAFGIEIAQLPAKFAAKLEEEFRKLMKFFGKKVRPFSLERGNFLESNYRELITQDATIIFINNYAFQSDLEAKIKQNLLSELKNGTRIISTKPYGALNKNITERQLNDISSILDVVELKRCPNPCSWTSNDVPYYLHVVNHEKLEKYFLSLKNNNLKLDLRRSATPSSKNSDSRESSVPRKSLKKKQREYDLHGPTTRRKWQAYVSEVMPEPKVEAVPSKKDETMSDKASNDSDSDFEEKKRKKSVTVKVKGRPRRSADKKDISNDAEEGIELMHKLICEATELKPESNGQSKAELKPPKKLNKKKEKEKEKVLPEISVPFPSVGVSGSVINALTNDTANGEYKYPNLEVFLSELRRVYEGFLDNVKPNGSNTDNAINVPKVPTNKLGHCLVDITRRMDTLRTKYLELGSEIDSLRADVINLVTKFSHTDMPTLSKKLNGDIHTPSTSNPQVIPKPYTGLNSTDNKLPTGIENQSNPQLNGALKIGVQNGNMNLINALTSLMATNLNETVDLNSFNQMPTASPVELNPMTADFTQRNQLIYNLLSSSNAMGMAPNSLLALRSLSVGTPQASFDTFSNYSNIATPNMLPQRPGGYTNDSSHTDQRKRQADMRDDGTSAKRFHENGA</sequence>
<name>A0A811JU97_9BILA</name>
<evidence type="ECO:0000256" key="4">
    <source>
        <dbReference type="ARBA" id="ARBA00022603"/>
    </source>
</evidence>
<feature type="compositionally biased region" description="Low complexity" evidence="12">
    <location>
        <begin position="18"/>
        <end position="30"/>
    </location>
</feature>
<keyword evidence="15" id="KW-1185">Reference proteome</keyword>
<dbReference type="Proteomes" id="UP000783686">
    <property type="component" value="Unassembled WGS sequence"/>
</dbReference>
<dbReference type="FunFam" id="3.40.50.150:FF:000033">
    <property type="entry name" value="Histone-lysine N-methyltransferase, H3 lysine-79 specific"/>
    <property type="match status" value="1"/>
</dbReference>
<proteinExistence type="inferred from homology"/>
<dbReference type="SUPFAM" id="SSF53335">
    <property type="entry name" value="S-adenosyl-L-methionine-dependent methyltransferases"/>
    <property type="match status" value="1"/>
</dbReference>
<dbReference type="Pfam" id="PF08123">
    <property type="entry name" value="DOT1"/>
    <property type="match status" value="1"/>
</dbReference>
<feature type="compositionally biased region" description="Basic and acidic residues" evidence="12">
    <location>
        <begin position="1"/>
        <end position="17"/>
    </location>
</feature>
<evidence type="ECO:0000256" key="3">
    <source>
        <dbReference type="ARBA" id="ARBA00020987"/>
    </source>
</evidence>
<keyword evidence="6 11" id="KW-0949">S-adenosyl-L-methionine</keyword>
<evidence type="ECO:0000256" key="1">
    <source>
        <dbReference type="ARBA" id="ARBA00004123"/>
    </source>
</evidence>
<evidence type="ECO:0000256" key="5">
    <source>
        <dbReference type="ARBA" id="ARBA00022679"/>
    </source>
</evidence>
<evidence type="ECO:0000259" key="13">
    <source>
        <dbReference type="PROSITE" id="PS51569"/>
    </source>
</evidence>
<keyword evidence="4 11" id="KW-0489">Methyltransferase</keyword>
<feature type="compositionally biased region" description="Basic residues" evidence="12">
    <location>
        <begin position="447"/>
        <end position="461"/>
    </location>
</feature>
<dbReference type="GO" id="GO:0140956">
    <property type="term" value="F:histone H3K79 trimethyltransferase activity"/>
    <property type="evidence" value="ECO:0007669"/>
    <property type="project" value="UniProtKB-EC"/>
</dbReference>
<evidence type="ECO:0000256" key="9">
    <source>
        <dbReference type="ARBA" id="ARBA00029821"/>
    </source>
</evidence>
<comment type="function">
    <text evidence="11">Histone methyltransferase that specifically trimethylates histone H3 to form H3K79me3. This methylation is required for telomere silencing and for the pachytene checkpoint during the meiotic cell cycle by allowing the recruitment of RAD9 to double strand breaks. Nucleosomes are preferred as substrate compared to free histone.</text>
</comment>
<dbReference type="InterPro" id="IPR030445">
    <property type="entry name" value="H3-K79_meTrfase"/>
</dbReference>
<dbReference type="GO" id="GO:0035097">
    <property type="term" value="C:histone methyltransferase complex"/>
    <property type="evidence" value="ECO:0007669"/>
    <property type="project" value="UniProtKB-ARBA"/>
</dbReference>
<dbReference type="EMBL" id="CAJFDH010000001">
    <property type="protein sequence ID" value="CAD5206712.1"/>
    <property type="molecule type" value="Genomic_DNA"/>
</dbReference>
<dbReference type="OrthoDB" id="443402at2759"/>
<organism evidence="14 15">
    <name type="scientific">Bursaphelenchus okinawaensis</name>
    <dbReference type="NCBI Taxonomy" id="465554"/>
    <lineage>
        <taxon>Eukaryota</taxon>
        <taxon>Metazoa</taxon>
        <taxon>Ecdysozoa</taxon>
        <taxon>Nematoda</taxon>
        <taxon>Chromadorea</taxon>
        <taxon>Rhabditida</taxon>
        <taxon>Tylenchina</taxon>
        <taxon>Tylenchomorpha</taxon>
        <taxon>Aphelenchoidea</taxon>
        <taxon>Aphelenchoididae</taxon>
        <taxon>Bursaphelenchus</taxon>
    </lineage>
</organism>
<evidence type="ECO:0000256" key="10">
    <source>
        <dbReference type="ARBA" id="ARBA00047770"/>
    </source>
</evidence>
<evidence type="ECO:0000256" key="7">
    <source>
        <dbReference type="ARBA" id="ARBA00022853"/>
    </source>
</evidence>
<comment type="miscellaneous">
    <text evidence="11">In contrast to other lysine histone methyltransferases, it does not contain a SET domain, suggesting the existence of another mechanism for methylation of lysine residues of histones.</text>
</comment>
<comment type="catalytic activity">
    <reaction evidence="10 11">
        <text>L-lysyl(79)-[histone H3] + 3 S-adenosyl-L-methionine = N(6),N(6),N(6)-trimethyl-L-lysyl(79)-[histone H3] + 3 S-adenosyl-L-homocysteine + 3 H(+)</text>
        <dbReference type="Rhea" id="RHEA:60328"/>
        <dbReference type="Rhea" id="RHEA-COMP:15549"/>
        <dbReference type="Rhea" id="RHEA-COMP:15552"/>
        <dbReference type="ChEBI" id="CHEBI:15378"/>
        <dbReference type="ChEBI" id="CHEBI:29969"/>
        <dbReference type="ChEBI" id="CHEBI:57856"/>
        <dbReference type="ChEBI" id="CHEBI:59789"/>
        <dbReference type="ChEBI" id="CHEBI:61961"/>
        <dbReference type="EC" id="2.1.1.360"/>
    </reaction>
</comment>
<dbReference type="EC" id="2.1.1.360" evidence="2 11"/>
<feature type="domain" description="DOT1" evidence="13">
    <location>
        <begin position="36"/>
        <end position="358"/>
    </location>
</feature>
<accession>A0A811JU97</accession>
<evidence type="ECO:0000256" key="8">
    <source>
        <dbReference type="ARBA" id="ARBA00023242"/>
    </source>
</evidence>
<dbReference type="InterPro" id="IPR025789">
    <property type="entry name" value="DOT1_dom"/>
</dbReference>
<dbReference type="GO" id="GO:0032259">
    <property type="term" value="P:methylation"/>
    <property type="evidence" value="ECO:0007669"/>
    <property type="project" value="UniProtKB-KW"/>
</dbReference>
<dbReference type="AlphaFoldDB" id="A0A811JU97"/>
<dbReference type="Proteomes" id="UP000614601">
    <property type="component" value="Unassembled WGS sequence"/>
</dbReference>
<evidence type="ECO:0000256" key="2">
    <source>
        <dbReference type="ARBA" id="ARBA00012190"/>
    </source>
</evidence>
<feature type="compositionally biased region" description="Basic and acidic residues" evidence="12">
    <location>
        <begin position="418"/>
        <end position="437"/>
    </location>
</feature>
<evidence type="ECO:0000313" key="15">
    <source>
        <dbReference type="Proteomes" id="UP000614601"/>
    </source>
</evidence>
<dbReference type="EMBL" id="CAJFCW020000001">
    <property type="protein sequence ID" value="CAG9082873.1"/>
    <property type="molecule type" value="Genomic_DNA"/>
</dbReference>
<evidence type="ECO:0000256" key="11">
    <source>
        <dbReference type="RuleBase" id="RU271113"/>
    </source>
</evidence>
<dbReference type="Gene3D" id="3.40.50.150">
    <property type="entry name" value="Vaccinia Virus protein VP39"/>
    <property type="match status" value="1"/>
</dbReference>
<comment type="caution">
    <text evidence="14">The sequence shown here is derived from an EMBL/GenBank/DDBJ whole genome shotgun (WGS) entry which is preliminary data.</text>
</comment>
<comment type="similarity">
    <text evidence="11">Belongs to the class I-like SAM-binding methyltransferase superfamily. DOT1 family.</text>
</comment>
<feature type="region of interest" description="Disordered" evidence="12">
    <location>
        <begin position="1"/>
        <end position="34"/>
    </location>
</feature>
<feature type="region of interest" description="Disordered" evidence="12">
    <location>
        <begin position="366"/>
        <end position="403"/>
    </location>
</feature>
<dbReference type="GO" id="GO:0000077">
    <property type="term" value="P:DNA damage checkpoint signaling"/>
    <property type="evidence" value="ECO:0007669"/>
    <property type="project" value="TreeGrafter"/>
</dbReference>
<feature type="compositionally biased region" description="Basic and acidic residues" evidence="12">
    <location>
        <begin position="805"/>
        <end position="831"/>
    </location>
</feature>
<dbReference type="GO" id="GO:0006281">
    <property type="term" value="P:DNA repair"/>
    <property type="evidence" value="ECO:0007669"/>
    <property type="project" value="TreeGrafter"/>
</dbReference>
<dbReference type="PANTHER" id="PTHR21451">
    <property type="entry name" value="HISTONE H3 METHYLTRANSFERASE"/>
    <property type="match status" value="1"/>
</dbReference>
<comment type="subcellular location">
    <subcellularLocation>
        <location evidence="1 11">Nucleus</location>
    </subcellularLocation>
</comment>